<dbReference type="AlphaFoldDB" id="A0A1N7MHV4"/>
<dbReference type="PANTHER" id="PTHR43785">
    <property type="entry name" value="GAMMA-GLUTAMYLPUTRESCINE SYNTHETASE"/>
    <property type="match status" value="1"/>
</dbReference>
<dbReference type="PANTHER" id="PTHR43785:SF12">
    <property type="entry name" value="TYPE-1 GLUTAMINE SYNTHETASE 2"/>
    <property type="match status" value="1"/>
</dbReference>
<dbReference type="EMBL" id="FTOM01000007">
    <property type="protein sequence ID" value="SIS85663.1"/>
    <property type="molecule type" value="Genomic_DNA"/>
</dbReference>
<dbReference type="InterPro" id="IPR008147">
    <property type="entry name" value="Gln_synt_N"/>
</dbReference>
<evidence type="ECO:0000256" key="6">
    <source>
        <dbReference type="ARBA" id="ARBA00022840"/>
    </source>
</evidence>
<evidence type="ECO:0000259" key="11">
    <source>
        <dbReference type="PROSITE" id="PS51987"/>
    </source>
</evidence>
<evidence type="ECO:0000313" key="13">
    <source>
        <dbReference type="Proteomes" id="UP000186098"/>
    </source>
</evidence>
<evidence type="ECO:0000256" key="5">
    <source>
        <dbReference type="ARBA" id="ARBA00022741"/>
    </source>
</evidence>
<evidence type="ECO:0000256" key="3">
    <source>
        <dbReference type="ARBA" id="ARBA00009897"/>
    </source>
</evidence>
<organism evidence="12 13">
    <name type="scientific">Phaeovulum vinaykumarii</name>
    <dbReference type="NCBI Taxonomy" id="407234"/>
    <lineage>
        <taxon>Bacteria</taxon>
        <taxon>Pseudomonadati</taxon>
        <taxon>Pseudomonadota</taxon>
        <taxon>Alphaproteobacteria</taxon>
        <taxon>Rhodobacterales</taxon>
        <taxon>Paracoccaceae</taxon>
        <taxon>Phaeovulum</taxon>
    </lineage>
</organism>
<evidence type="ECO:0000256" key="4">
    <source>
        <dbReference type="ARBA" id="ARBA00022598"/>
    </source>
</evidence>
<dbReference type="STRING" id="407234.SAMN05421795_107147"/>
<evidence type="ECO:0000256" key="2">
    <source>
        <dbReference type="ARBA" id="ARBA00003117"/>
    </source>
</evidence>
<dbReference type="InterPro" id="IPR036651">
    <property type="entry name" value="Gln_synt_N_sf"/>
</dbReference>
<comment type="similarity">
    <text evidence="3 8 9">Belongs to the glutamine synthetase family.</text>
</comment>
<gene>
    <name evidence="12" type="ORF">SAMN05421795_107147</name>
</gene>
<evidence type="ECO:0000256" key="8">
    <source>
        <dbReference type="PROSITE-ProRule" id="PRU01330"/>
    </source>
</evidence>
<keyword evidence="5" id="KW-0547">Nucleotide-binding</keyword>
<dbReference type="GO" id="GO:0004356">
    <property type="term" value="F:glutamine synthetase activity"/>
    <property type="evidence" value="ECO:0007669"/>
    <property type="project" value="InterPro"/>
</dbReference>
<dbReference type="SMART" id="SM01230">
    <property type="entry name" value="Gln-synt_C"/>
    <property type="match status" value="1"/>
</dbReference>
<dbReference type="SUPFAM" id="SSF55931">
    <property type="entry name" value="Glutamine synthetase/guanido kinase"/>
    <property type="match status" value="1"/>
</dbReference>
<sequence>MPANLSFEQLKAAVASGEIDTVIACFPDMQGRLQGKRFLARHFVDSAHDETHCCNYLLATDMEMWTVPDYKATSWEAGYGDYTMKPDLGTLRRIPWAPGAALVLCDLLDHHTHAPVPHAPRTILKRQIDRARALGYEPFMATELEFFLFEESFTQMFDTHYPDPTPVARYNIDYSIFGTARDEPVMRDLRNMLAGAGIPVENSKGEAEAGQEEINVRYSDALDTADMHVLTKAAAKEIAQAHGKSVTFMAKYDHRKAGSSSHVHQSLWTDGRNAFHDPAAPHGMSDLMRAYMAGQLAHAAELTFFLAPYVNSYKRFCVGMFAPTKAVWSLDNRTAGFRVCGADTKAVRVECRIGGADLNPYLACAALLAAGLAGIENKMELEPEARGDIYQAGAVREVPATLRAARAALDGSGMLRAAFGPEVVDHYLRAADWEIEEMDRVVTDHERRRGFERA</sequence>
<evidence type="ECO:0000256" key="1">
    <source>
        <dbReference type="ARBA" id="ARBA00001946"/>
    </source>
</evidence>
<dbReference type="Proteomes" id="UP000186098">
    <property type="component" value="Unassembled WGS sequence"/>
</dbReference>
<dbReference type="SUPFAM" id="SSF54368">
    <property type="entry name" value="Glutamine synthetase, N-terminal domain"/>
    <property type="match status" value="1"/>
</dbReference>
<dbReference type="GO" id="GO:0042402">
    <property type="term" value="P:biogenic amine catabolic process"/>
    <property type="evidence" value="ECO:0007669"/>
    <property type="project" value="UniProtKB-ARBA"/>
</dbReference>
<dbReference type="RefSeq" id="WP_076366898.1">
    <property type="nucleotide sequence ID" value="NZ_FTOM01000007.1"/>
</dbReference>
<dbReference type="GO" id="GO:0006576">
    <property type="term" value="P:biogenic amine metabolic process"/>
    <property type="evidence" value="ECO:0007669"/>
    <property type="project" value="UniProtKB-ARBA"/>
</dbReference>
<feature type="domain" description="GS catalytic" evidence="11">
    <location>
        <begin position="120"/>
        <end position="454"/>
    </location>
</feature>
<feature type="domain" description="GS beta-grasp" evidence="10">
    <location>
        <begin position="17"/>
        <end position="112"/>
    </location>
</feature>
<keyword evidence="7" id="KW-0535">Nitrogen fixation</keyword>
<proteinExistence type="inferred from homology"/>
<name>A0A1N7MHV4_9RHOB</name>
<dbReference type="InterPro" id="IPR014746">
    <property type="entry name" value="Gln_synth/guanido_kin_cat_dom"/>
</dbReference>
<dbReference type="Pfam" id="PF00120">
    <property type="entry name" value="Gln-synt_C"/>
    <property type="match status" value="1"/>
</dbReference>
<protein>
    <submittedName>
        <fullName evidence="12">L-glutamine synthetase</fullName>
    </submittedName>
</protein>
<evidence type="ECO:0000256" key="9">
    <source>
        <dbReference type="RuleBase" id="RU000384"/>
    </source>
</evidence>
<accession>A0A1N7MHV4</accession>
<dbReference type="PROSITE" id="PS51987">
    <property type="entry name" value="GS_CATALYTIC"/>
    <property type="match status" value="1"/>
</dbReference>
<dbReference type="GO" id="GO:0005524">
    <property type="term" value="F:ATP binding"/>
    <property type="evidence" value="ECO:0007669"/>
    <property type="project" value="UniProtKB-KW"/>
</dbReference>
<keyword evidence="4" id="KW-0436">Ligase</keyword>
<evidence type="ECO:0000313" key="12">
    <source>
        <dbReference type="EMBL" id="SIS85663.1"/>
    </source>
</evidence>
<dbReference type="PROSITE" id="PS51986">
    <property type="entry name" value="GS_BETA_GRASP"/>
    <property type="match status" value="1"/>
</dbReference>
<dbReference type="OrthoDB" id="9807095at2"/>
<dbReference type="Gene3D" id="3.10.20.70">
    <property type="entry name" value="Glutamine synthetase, N-terminal domain"/>
    <property type="match status" value="1"/>
</dbReference>
<dbReference type="FunFam" id="3.30.590.10:FF:000005">
    <property type="entry name" value="Probable glutamine synthetase"/>
    <property type="match status" value="1"/>
</dbReference>
<comment type="cofactor">
    <cofactor evidence="1">
        <name>Mg(2+)</name>
        <dbReference type="ChEBI" id="CHEBI:18420"/>
    </cofactor>
</comment>
<comment type="function">
    <text evidence="2">Catalyzes the ATP-dependent biosynthesis of glutamine from glutamate and ammonia.</text>
</comment>
<dbReference type="Gene3D" id="3.30.590.10">
    <property type="entry name" value="Glutamine synthetase/guanido kinase, catalytic domain"/>
    <property type="match status" value="1"/>
</dbReference>
<reference evidence="13" key="1">
    <citation type="submission" date="2017-01" db="EMBL/GenBank/DDBJ databases">
        <authorList>
            <person name="Varghese N."/>
            <person name="Submissions S."/>
        </authorList>
    </citation>
    <scope>NUCLEOTIDE SEQUENCE [LARGE SCALE GENOMIC DNA]</scope>
    <source>
        <strain evidence="13">DSM 18714</strain>
    </source>
</reference>
<dbReference type="InterPro" id="IPR008146">
    <property type="entry name" value="Gln_synth_cat_dom"/>
</dbReference>
<evidence type="ECO:0000259" key="10">
    <source>
        <dbReference type="PROSITE" id="PS51986"/>
    </source>
</evidence>
<evidence type="ECO:0000256" key="7">
    <source>
        <dbReference type="ARBA" id="ARBA00023231"/>
    </source>
</evidence>
<keyword evidence="6" id="KW-0067">ATP-binding</keyword>
<keyword evidence="13" id="KW-1185">Reference proteome</keyword>
<dbReference type="GO" id="GO:0006542">
    <property type="term" value="P:glutamine biosynthetic process"/>
    <property type="evidence" value="ECO:0007669"/>
    <property type="project" value="InterPro"/>
</dbReference>